<feature type="domain" description="RRM" evidence="9">
    <location>
        <begin position="288"/>
        <end position="364"/>
    </location>
</feature>
<dbReference type="InterPro" id="IPR012677">
    <property type="entry name" value="Nucleotide-bd_a/b_plait_sf"/>
</dbReference>
<dbReference type="InterPro" id="IPR006515">
    <property type="entry name" value="PABP_1234"/>
</dbReference>
<evidence type="ECO:0000313" key="12">
    <source>
        <dbReference type="Proteomes" id="UP001479290"/>
    </source>
</evidence>
<dbReference type="FunFam" id="3.30.70.330:FF:000003">
    <property type="entry name" value="Polyadenylate-binding protein"/>
    <property type="match status" value="1"/>
</dbReference>
<evidence type="ECO:0000256" key="4">
    <source>
        <dbReference type="ARBA" id="ARBA00022737"/>
    </source>
</evidence>
<dbReference type="SUPFAM" id="SSF63570">
    <property type="entry name" value="PABC (PABP) domain"/>
    <property type="match status" value="1"/>
</dbReference>
<dbReference type="NCBIfam" id="TIGR01628">
    <property type="entry name" value="PABP-1234"/>
    <property type="match status" value="1"/>
</dbReference>
<proteinExistence type="inferred from homology"/>
<sequence length="597" mass="67828">MRVSSSLYVGDLEPDVTEAMLFEHFKSVGSIQSVRVCRDKLTSRSLGYAYVNFERPADAERALDTMNFDLMQGKPMRLMWCQRNPSLRKSGVGNIFIKNLQKSINSEGLFDIFSSFGNILSCKVACDENGSKGFGFVHFEMHEAAEKAIKKLNGMLINELKVFVGHFKTQKEREAEMQMRAKEFTNIYIKNFGTDVDAKMLTEIFSKFGQILSVRVMTDESGNSRGFGFVSFESHSDAKRAVDELNRTELNGRQVFVGRAQKRRERQVELKRRFELINQERMMRYQGVNLYVKNLSDSVDSELLLKEFSPYGNITSAKVMTDGDRSRGFGFVCFSSAEEATKAITEMNCRIIGSKPIYVSLAQRKKERQAHLIHQYMMRRASFQRQQLMLNPLVEPFHPKPHTEHFIPPQVQNHSSYHITQPQPRTQWDAQSISPQYAQNTPRAVQSTVSDIRPKTSMMSCQSAASHTHWTPGTAAPVNGALQHAFTPEDHNYHRFTSAPQEQCAVQQVQESLTASMSSSPENLKQMLSHSLFPLVQDMVGPLANKITEMLLEIDESELLQLLHCHEALCMKVNEALAVYQSYQPVEATQISFPSPV</sequence>
<evidence type="ECO:0000256" key="2">
    <source>
        <dbReference type="ARBA" id="ARBA00008557"/>
    </source>
</evidence>
<dbReference type="CDD" id="cd12378">
    <property type="entry name" value="RRM1_I_PABPs"/>
    <property type="match status" value="1"/>
</dbReference>
<evidence type="ECO:0000259" key="9">
    <source>
        <dbReference type="PROSITE" id="PS50102"/>
    </source>
</evidence>
<dbReference type="Pfam" id="PF00658">
    <property type="entry name" value="MLLE"/>
    <property type="match status" value="1"/>
</dbReference>
<dbReference type="CDD" id="cd12379">
    <property type="entry name" value="RRM2_I_PABPs"/>
    <property type="match status" value="1"/>
</dbReference>
<reference evidence="11 12" key="1">
    <citation type="submission" date="2024-05" db="EMBL/GenBank/DDBJ databases">
        <title>A high-quality chromosomal-level genome assembly of Topmouth culter (Culter alburnus).</title>
        <authorList>
            <person name="Zhao H."/>
        </authorList>
    </citation>
    <scope>NUCLEOTIDE SEQUENCE [LARGE SCALE GENOMIC DNA]</scope>
    <source>
        <strain evidence="11">CATC2023</strain>
        <tissue evidence="11">Muscle</tissue>
    </source>
</reference>
<keyword evidence="4" id="KW-0677">Repeat</keyword>
<dbReference type="CDD" id="cd12381">
    <property type="entry name" value="RRM4_I_PABPs"/>
    <property type="match status" value="1"/>
</dbReference>
<dbReference type="Gene3D" id="1.10.1900.10">
    <property type="entry name" value="c-terminal domain of poly(a) binding protein"/>
    <property type="match status" value="1"/>
</dbReference>
<evidence type="ECO:0000256" key="8">
    <source>
        <dbReference type="RuleBase" id="RU362004"/>
    </source>
</evidence>
<dbReference type="PROSITE" id="PS50102">
    <property type="entry name" value="RRM"/>
    <property type="match status" value="4"/>
</dbReference>
<dbReference type="SMART" id="SM00360">
    <property type="entry name" value="RRM"/>
    <property type="match status" value="4"/>
</dbReference>
<keyword evidence="5 7" id="KW-0694">RNA-binding</keyword>
<evidence type="ECO:0000256" key="7">
    <source>
        <dbReference type="PROSITE-ProRule" id="PRU00176"/>
    </source>
</evidence>
<feature type="domain" description="RRM" evidence="9">
    <location>
        <begin position="185"/>
        <end position="262"/>
    </location>
</feature>
<evidence type="ECO:0000313" key="11">
    <source>
        <dbReference type="EMBL" id="KAK9961463.1"/>
    </source>
</evidence>
<dbReference type="SMART" id="SM00517">
    <property type="entry name" value="PolyA"/>
    <property type="match status" value="1"/>
</dbReference>
<dbReference type="InterPro" id="IPR035979">
    <property type="entry name" value="RBD_domain_sf"/>
</dbReference>
<dbReference type="SUPFAM" id="SSF54928">
    <property type="entry name" value="RNA-binding domain, RBD"/>
    <property type="match status" value="2"/>
</dbReference>
<organism evidence="11 12">
    <name type="scientific">Culter alburnus</name>
    <name type="common">Topmouth culter</name>
    <dbReference type="NCBI Taxonomy" id="194366"/>
    <lineage>
        <taxon>Eukaryota</taxon>
        <taxon>Metazoa</taxon>
        <taxon>Chordata</taxon>
        <taxon>Craniata</taxon>
        <taxon>Vertebrata</taxon>
        <taxon>Euteleostomi</taxon>
        <taxon>Actinopterygii</taxon>
        <taxon>Neopterygii</taxon>
        <taxon>Teleostei</taxon>
        <taxon>Ostariophysi</taxon>
        <taxon>Cypriniformes</taxon>
        <taxon>Xenocyprididae</taxon>
        <taxon>Xenocypridinae</taxon>
        <taxon>Culter</taxon>
    </lineage>
</organism>
<name>A0AAW1ZLC5_CULAL</name>
<dbReference type="EMBL" id="JAWDJR010000016">
    <property type="protein sequence ID" value="KAK9961463.1"/>
    <property type="molecule type" value="Genomic_DNA"/>
</dbReference>
<dbReference type="InterPro" id="IPR045305">
    <property type="entry name" value="RRM2_I_PABPs"/>
</dbReference>
<evidence type="ECO:0000256" key="6">
    <source>
        <dbReference type="ARBA" id="ARBA00043929"/>
    </source>
</evidence>
<dbReference type="FunFam" id="3.30.70.330:FF:000049">
    <property type="entry name" value="Polyadenylate-binding protein"/>
    <property type="match status" value="1"/>
</dbReference>
<feature type="domain" description="RRM" evidence="9">
    <location>
        <begin position="5"/>
        <end position="83"/>
    </location>
</feature>
<dbReference type="FunFam" id="3.30.70.330:FF:000234">
    <property type="entry name" value="Polyadenylate-binding protein 5"/>
    <property type="match status" value="1"/>
</dbReference>
<comment type="subcellular location">
    <subcellularLocation>
        <location evidence="1 8">Cytoplasm</location>
    </subcellularLocation>
</comment>
<dbReference type="AlphaFoldDB" id="A0AAW1ZLC5"/>
<keyword evidence="3 8" id="KW-0963">Cytoplasm</keyword>
<dbReference type="SMART" id="SM00361">
    <property type="entry name" value="RRM_1"/>
    <property type="match status" value="4"/>
</dbReference>
<dbReference type="InterPro" id="IPR036053">
    <property type="entry name" value="PABP-dom"/>
</dbReference>
<evidence type="ECO:0000256" key="5">
    <source>
        <dbReference type="ARBA" id="ARBA00022884"/>
    </source>
</evidence>
<evidence type="ECO:0000259" key="10">
    <source>
        <dbReference type="PROSITE" id="PS51309"/>
    </source>
</evidence>
<dbReference type="PROSITE" id="PS51309">
    <property type="entry name" value="PABC"/>
    <property type="match status" value="1"/>
</dbReference>
<accession>A0AAW1ZLC5</accession>
<dbReference type="GO" id="GO:0003723">
    <property type="term" value="F:RNA binding"/>
    <property type="evidence" value="ECO:0007669"/>
    <property type="project" value="UniProtKB-UniRule"/>
</dbReference>
<comment type="function">
    <text evidence="6">Binds the poly(A) tail of mRNA. May be involved in cytoplasmic regulatory processes of mRNA metabolism. Can probably bind to cytoplasmic RNA sequences other than poly(A) in vivo.</text>
</comment>
<dbReference type="InterPro" id="IPR000504">
    <property type="entry name" value="RRM_dom"/>
</dbReference>
<dbReference type="Gene3D" id="3.30.70.330">
    <property type="match status" value="4"/>
</dbReference>
<evidence type="ECO:0000256" key="3">
    <source>
        <dbReference type="ARBA" id="ARBA00022490"/>
    </source>
</evidence>
<dbReference type="InterPro" id="IPR034364">
    <property type="entry name" value="PABP_RRM1"/>
</dbReference>
<gene>
    <name evidence="11" type="ORF">ABG768_009250</name>
</gene>
<comment type="caution">
    <text evidence="11">The sequence shown here is derived from an EMBL/GenBank/DDBJ whole genome shotgun (WGS) entry which is preliminary data.</text>
</comment>
<dbReference type="InterPro" id="IPR003954">
    <property type="entry name" value="RRM_euk-type"/>
</dbReference>
<protein>
    <recommendedName>
        <fullName evidence="8">Polyadenylate-binding protein</fullName>
        <shortName evidence="8">PABP</shortName>
    </recommendedName>
</protein>
<dbReference type="Pfam" id="PF00076">
    <property type="entry name" value="RRM_1"/>
    <property type="match status" value="4"/>
</dbReference>
<dbReference type="InterPro" id="IPR002004">
    <property type="entry name" value="PABP_HYD_C"/>
</dbReference>
<keyword evidence="12" id="KW-1185">Reference proteome</keyword>
<dbReference type="GO" id="GO:0005737">
    <property type="term" value="C:cytoplasm"/>
    <property type="evidence" value="ECO:0007669"/>
    <property type="project" value="UniProtKB-SubCell"/>
</dbReference>
<dbReference type="Proteomes" id="UP001479290">
    <property type="component" value="Unassembled WGS sequence"/>
</dbReference>
<dbReference type="CDD" id="cd12380">
    <property type="entry name" value="RRM3_I_PABPs"/>
    <property type="match status" value="1"/>
</dbReference>
<comment type="similarity">
    <text evidence="2 8">Belongs to the polyadenylate-binding protein type-1 family.</text>
</comment>
<dbReference type="PANTHER" id="PTHR24012">
    <property type="entry name" value="RNA BINDING PROTEIN"/>
    <property type="match status" value="1"/>
</dbReference>
<evidence type="ECO:0000256" key="1">
    <source>
        <dbReference type="ARBA" id="ARBA00004496"/>
    </source>
</evidence>
<feature type="domain" description="PABC" evidence="10">
    <location>
        <begin position="508"/>
        <end position="585"/>
    </location>
</feature>
<feature type="domain" description="RRM" evidence="9">
    <location>
        <begin position="93"/>
        <end position="169"/>
    </location>
</feature>
<dbReference type="FunFam" id="3.30.70.330:FF:000091">
    <property type="entry name" value="Polyadenylate-binding protein"/>
    <property type="match status" value="1"/>
</dbReference>